<dbReference type="EMBL" id="BAABHW010000002">
    <property type="protein sequence ID" value="GAA5072399.1"/>
    <property type="molecule type" value="Genomic_DNA"/>
</dbReference>
<evidence type="ECO:0000256" key="4">
    <source>
        <dbReference type="ARBA" id="ARBA00022692"/>
    </source>
</evidence>
<evidence type="ECO:0000256" key="2">
    <source>
        <dbReference type="ARBA" id="ARBA00006679"/>
    </source>
</evidence>
<keyword evidence="3" id="KW-1003">Cell membrane</keyword>
<feature type="transmembrane region" description="Helical" evidence="7">
    <location>
        <begin position="107"/>
        <end position="127"/>
    </location>
</feature>
<feature type="transmembrane region" description="Helical" evidence="7">
    <location>
        <begin position="76"/>
        <end position="95"/>
    </location>
</feature>
<name>A0ABP9L717_9RHOB</name>
<comment type="caution">
    <text evidence="8">The sequence shown here is derived from an EMBL/GenBank/DDBJ whole genome shotgun (WGS) entry which is preliminary data.</text>
</comment>
<dbReference type="InterPro" id="IPR051907">
    <property type="entry name" value="DoxX-like_oxidoreductase"/>
</dbReference>
<evidence type="ECO:0000256" key="1">
    <source>
        <dbReference type="ARBA" id="ARBA00004651"/>
    </source>
</evidence>
<gene>
    <name evidence="8" type="ORF">GCM10023209_17200</name>
</gene>
<dbReference type="InterPro" id="IPR032808">
    <property type="entry name" value="DoxX"/>
</dbReference>
<evidence type="ECO:0000256" key="6">
    <source>
        <dbReference type="ARBA" id="ARBA00023136"/>
    </source>
</evidence>
<keyword evidence="6 7" id="KW-0472">Membrane</keyword>
<reference evidence="9" key="1">
    <citation type="journal article" date="2019" name="Int. J. Syst. Evol. Microbiol.">
        <title>The Global Catalogue of Microorganisms (GCM) 10K type strain sequencing project: providing services to taxonomists for standard genome sequencing and annotation.</title>
        <authorList>
            <consortium name="The Broad Institute Genomics Platform"/>
            <consortium name="The Broad Institute Genome Sequencing Center for Infectious Disease"/>
            <person name="Wu L."/>
            <person name="Ma J."/>
        </authorList>
    </citation>
    <scope>NUCLEOTIDE SEQUENCE [LARGE SCALE GENOMIC DNA]</scope>
    <source>
        <strain evidence="9">JCM 18015</strain>
    </source>
</reference>
<comment type="similarity">
    <text evidence="2">Belongs to the DoxX family.</text>
</comment>
<protein>
    <submittedName>
        <fullName evidence="8">DoxX family protein</fullName>
    </submittedName>
</protein>
<keyword evidence="5 7" id="KW-1133">Transmembrane helix</keyword>
<sequence>MNAPLLQSRLPDMLNLTGRVLIAVLFLGGTFQKILDPSQVQGMLTGIALPAWLVWPVALFNLVAALALVFGPWVRAWALVLAAYCLVTSFFHWQLRADPWQVTIMVKNWSIAGGLLILAATGPGRYVKWHVRLWPRRKKPDH</sequence>
<keyword evidence="9" id="KW-1185">Reference proteome</keyword>
<evidence type="ECO:0000313" key="8">
    <source>
        <dbReference type="EMBL" id="GAA5072399.1"/>
    </source>
</evidence>
<evidence type="ECO:0000313" key="9">
    <source>
        <dbReference type="Proteomes" id="UP001499910"/>
    </source>
</evidence>
<dbReference type="RefSeq" id="WP_425584020.1">
    <property type="nucleotide sequence ID" value="NZ_BAABHW010000002.1"/>
</dbReference>
<comment type="subcellular location">
    <subcellularLocation>
        <location evidence="1">Cell membrane</location>
        <topology evidence="1">Multi-pass membrane protein</topology>
    </subcellularLocation>
</comment>
<evidence type="ECO:0000256" key="5">
    <source>
        <dbReference type="ARBA" id="ARBA00022989"/>
    </source>
</evidence>
<proteinExistence type="inferred from homology"/>
<dbReference type="Proteomes" id="UP001499910">
    <property type="component" value="Unassembled WGS sequence"/>
</dbReference>
<feature type="transmembrane region" description="Helical" evidence="7">
    <location>
        <begin position="47"/>
        <end position="69"/>
    </location>
</feature>
<feature type="transmembrane region" description="Helical" evidence="7">
    <location>
        <begin position="16"/>
        <end position="35"/>
    </location>
</feature>
<organism evidence="8 9">
    <name type="scientific">[Roseibacterium] beibuensis</name>
    <dbReference type="NCBI Taxonomy" id="1193142"/>
    <lineage>
        <taxon>Bacteria</taxon>
        <taxon>Pseudomonadati</taxon>
        <taxon>Pseudomonadota</taxon>
        <taxon>Alphaproteobacteria</taxon>
        <taxon>Rhodobacterales</taxon>
        <taxon>Roseobacteraceae</taxon>
        <taxon>Roseicyclus</taxon>
    </lineage>
</organism>
<dbReference type="PANTHER" id="PTHR33452:SF1">
    <property type="entry name" value="INNER MEMBRANE PROTEIN YPHA-RELATED"/>
    <property type="match status" value="1"/>
</dbReference>
<dbReference type="Pfam" id="PF07681">
    <property type="entry name" value="DoxX"/>
    <property type="match status" value="1"/>
</dbReference>
<keyword evidence="4 7" id="KW-0812">Transmembrane</keyword>
<evidence type="ECO:0000256" key="7">
    <source>
        <dbReference type="SAM" id="Phobius"/>
    </source>
</evidence>
<dbReference type="PANTHER" id="PTHR33452">
    <property type="entry name" value="OXIDOREDUCTASE CATD-RELATED"/>
    <property type="match status" value="1"/>
</dbReference>
<evidence type="ECO:0000256" key="3">
    <source>
        <dbReference type="ARBA" id="ARBA00022475"/>
    </source>
</evidence>
<accession>A0ABP9L717</accession>